<evidence type="ECO:0000313" key="3">
    <source>
        <dbReference type="EMBL" id="QTQ13702.1"/>
    </source>
</evidence>
<dbReference type="EMBL" id="CP054142">
    <property type="protein sequence ID" value="QTQ13702.1"/>
    <property type="molecule type" value="Genomic_DNA"/>
</dbReference>
<evidence type="ECO:0008006" key="5">
    <source>
        <dbReference type="Google" id="ProtNLM"/>
    </source>
</evidence>
<organism evidence="3 4">
    <name type="scientific">Treponema parvum</name>
    <dbReference type="NCBI Taxonomy" id="138851"/>
    <lineage>
        <taxon>Bacteria</taxon>
        <taxon>Pseudomonadati</taxon>
        <taxon>Spirochaetota</taxon>
        <taxon>Spirochaetia</taxon>
        <taxon>Spirochaetales</taxon>
        <taxon>Treponemataceae</taxon>
        <taxon>Treponema</taxon>
    </lineage>
</organism>
<dbReference type="RefSeq" id="WP_210120387.1">
    <property type="nucleotide sequence ID" value="NZ_CP054142.1"/>
</dbReference>
<feature type="region of interest" description="Disordered" evidence="1">
    <location>
        <begin position="155"/>
        <end position="176"/>
    </location>
</feature>
<dbReference type="Proteomes" id="UP000671908">
    <property type="component" value="Chromosome"/>
</dbReference>
<gene>
    <name evidence="3" type="ORF">HRQ91_04090</name>
</gene>
<keyword evidence="4" id="KW-1185">Reference proteome</keyword>
<evidence type="ECO:0000256" key="2">
    <source>
        <dbReference type="SAM" id="Phobius"/>
    </source>
</evidence>
<dbReference type="KEGG" id="tpav:HRQ91_04090"/>
<accession>A0A975F3E2</accession>
<feature type="transmembrane region" description="Helical" evidence="2">
    <location>
        <begin position="12"/>
        <end position="30"/>
    </location>
</feature>
<proteinExistence type="predicted"/>
<keyword evidence="2" id="KW-0472">Membrane</keyword>
<evidence type="ECO:0000313" key="4">
    <source>
        <dbReference type="Proteomes" id="UP000671908"/>
    </source>
</evidence>
<keyword evidence="2" id="KW-0812">Transmembrane</keyword>
<protein>
    <recommendedName>
        <fullName evidence="5">Translocation/assembly module TamB</fullName>
    </recommendedName>
</protein>
<evidence type="ECO:0000256" key="1">
    <source>
        <dbReference type="SAM" id="MobiDB-lite"/>
    </source>
</evidence>
<reference evidence="3 4" key="1">
    <citation type="journal article" date="2021" name="Microbiol. Resour. Announc.">
        <title>Complete Genome Sequences of Three Human Oral Treponema parvum Isolates.</title>
        <authorList>
            <person name="Zeng H."/>
            <person name="Watt R.M."/>
        </authorList>
    </citation>
    <scope>NUCLEOTIDE SEQUENCE [LARGE SCALE GENOMIC DNA]</scope>
    <source>
        <strain evidence="3 4">ATCC 700770</strain>
    </source>
</reference>
<keyword evidence="2" id="KW-1133">Transmembrane helix</keyword>
<sequence>MKGHVLKTGTGGTIFIFLIFAAFAVIRPAFVRLSEWSRSYVVKTFAELEKTTALKFSYASLSPSILSAIRIKGIVVSDPDNKNKLLSVKKIVLSYDIRKLLSGKYEKALTGLVINGLTLEYNAITDAKIIEKFRALFSGGAYDSGVRESYGASLNSGDVSNPADTQKTADATNPADTQKTASEVISEILNLPYEKFTAFLPASVRVRNISLHYADERVDLLCRLKKLQFAGSKGGTPLALDAEGFADTRISGGQSLSFGFATHAVFPADLKNITANLYLSDISNKDFRINSVNLLCEYAGDEKIYIKTLRNAFPFTAEAAADMEKKEVTFSFSCKNLMPFQLVYFSGKAKELRKLLGLSADLDLSGSYLIDTKKISYVSSGKLNFPHQFISGGLTASYSVSGDNDGVSIPFLDLTGRDYDVSYSGEYSVKNSNLSGSAQIRKIQLSNGGIISSELYFDPLPRGFMVFAPQLFLGEKAFTALQLSIIPREDDSLDFNFEASDYSHTEAEEPGILRFDGSYLPGNRYVQTSLTAQNLYMDSIVNAVAFVLPSQKSERLKNYAGAAAPYIFSGETYLSYDFETFSFNVPYSIIANTQKDRQLLIFSLNGNNDSLQISRFDVLYGERTFNMTALAEFSGSADEAFFSSDMMYNGIPYRVNGTASSSWIDITGDYGFQSIISLNKTPSNIFEPYLSGTLHFENLPFSTKRYVFTSSCDSSFSVSDAEGFSAVISRFETQEPSGRLKSSPRLNMNGNISRYGFIMESFAISDASSILSGNGSVLWNVNNGILDSLTLKLDGDSVLTGENWNFSADITNPLRRSFSFEALKKDCFFSAQFNVKNFPAYRLFENQGQTDTVSFLLSGSGTLENPYVQLDIGTSSVSLLGSPVLFNGKAVLEDKNFTLSDADINWIMLRFDNINMQYSLESGSGSIDTDFEAKIVEKSVTAALEMKIDNISQTRESSGFAISDSLSGVSSAGTGRTSAERSNAVFAVPKSYILTVSAEKVEGSIFTSPFAVGLSVMRTPGRYDVYSSGDIRISGNILDDGSINFETGEGFPVRSSISGYVHSDGMSIAIDKIYADLKDFAPLLTYPFIAVHNGIVEGYCRMEGLASDPAFSGSLTITDPEINLPIIIPEHLYGEKMFLTIENSEMTMPDTLFKIRGNTVTTSLDLSFDRWNFDGLSIDVRTAPDVFVPADLNLGDIRITGKGSPDLHISVSKTQTDVTGSIYAKETSVNIAAKALASAAQSIATGGNIAFSQELMLNYTLTVSLDIMMGQSVQVLIDPLVRGVAAPGTPLHFTFDSSENRIALDSDISFRGGELIYLNRNFYMREGRIVFTDRQELFMDPVITIRAETRERDDDGNQVTITLSANNQLLSMFSPRFSATPAKSEKEIMELLGQIITADSSDAASLLVATGDYALQVTVMRKIESALRDLLNFDIFSIRTMILQNAMKQGLNLNIDNGRITAGNFFDNSTVYMGKYFGRELYADALLHWTYDEDRIDDNNTVGGLVFQPEFGLEMSSPFVNIRWGIAPDIDAIKENRWIPTTSVSLSWKFNF</sequence>
<name>A0A975F3E2_9SPIR</name>